<evidence type="ECO:0000313" key="2">
    <source>
        <dbReference type="Proteomes" id="UP000053424"/>
    </source>
</evidence>
<reference evidence="1 2" key="1">
    <citation type="submission" date="2014-04" db="EMBL/GenBank/DDBJ databases">
        <authorList>
            <consortium name="DOE Joint Genome Institute"/>
            <person name="Kuo A."/>
            <person name="Gay G."/>
            <person name="Dore J."/>
            <person name="Kohler A."/>
            <person name="Nagy L.G."/>
            <person name="Floudas D."/>
            <person name="Copeland A."/>
            <person name="Barry K.W."/>
            <person name="Cichocki N."/>
            <person name="Veneault-Fourrey C."/>
            <person name="LaButti K."/>
            <person name="Lindquist E.A."/>
            <person name="Lipzen A."/>
            <person name="Lundell T."/>
            <person name="Morin E."/>
            <person name="Murat C."/>
            <person name="Sun H."/>
            <person name="Tunlid A."/>
            <person name="Henrissat B."/>
            <person name="Grigoriev I.V."/>
            <person name="Hibbett D.S."/>
            <person name="Martin F."/>
            <person name="Nordberg H.P."/>
            <person name="Cantor M.N."/>
            <person name="Hua S.X."/>
        </authorList>
    </citation>
    <scope>NUCLEOTIDE SEQUENCE [LARGE SCALE GENOMIC DNA]</scope>
    <source>
        <strain evidence="2">h7</strain>
    </source>
</reference>
<dbReference type="Proteomes" id="UP000053424">
    <property type="component" value="Unassembled WGS sequence"/>
</dbReference>
<protein>
    <submittedName>
        <fullName evidence="1">Uncharacterized protein</fullName>
    </submittedName>
</protein>
<accession>A0A0C3CNQ9</accession>
<organism evidence="1 2">
    <name type="scientific">Hebeloma cylindrosporum</name>
    <dbReference type="NCBI Taxonomy" id="76867"/>
    <lineage>
        <taxon>Eukaryota</taxon>
        <taxon>Fungi</taxon>
        <taxon>Dikarya</taxon>
        <taxon>Basidiomycota</taxon>
        <taxon>Agaricomycotina</taxon>
        <taxon>Agaricomycetes</taxon>
        <taxon>Agaricomycetidae</taxon>
        <taxon>Agaricales</taxon>
        <taxon>Agaricineae</taxon>
        <taxon>Hymenogastraceae</taxon>
        <taxon>Hebeloma</taxon>
    </lineage>
</organism>
<proteinExistence type="predicted"/>
<keyword evidence="2" id="KW-1185">Reference proteome</keyword>
<dbReference type="AlphaFoldDB" id="A0A0C3CNQ9"/>
<reference evidence="2" key="2">
    <citation type="submission" date="2015-01" db="EMBL/GenBank/DDBJ databases">
        <title>Evolutionary Origins and Diversification of the Mycorrhizal Mutualists.</title>
        <authorList>
            <consortium name="DOE Joint Genome Institute"/>
            <consortium name="Mycorrhizal Genomics Consortium"/>
            <person name="Kohler A."/>
            <person name="Kuo A."/>
            <person name="Nagy L.G."/>
            <person name="Floudas D."/>
            <person name="Copeland A."/>
            <person name="Barry K.W."/>
            <person name="Cichocki N."/>
            <person name="Veneault-Fourrey C."/>
            <person name="LaButti K."/>
            <person name="Lindquist E.A."/>
            <person name="Lipzen A."/>
            <person name="Lundell T."/>
            <person name="Morin E."/>
            <person name="Murat C."/>
            <person name="Riley R."/>
            <person name="Ohm R."/>
            <person name="Sun H."/>
            <person name="Tunlid A."/>
            <person name="Henrissat B."/>
            <person name="Grigoriev I.V."/>
            <person name="Hibbett D.S."/>
            <person name="Martin F."/>
        </authorList>
    </citation>
    <scope>NUCLEOTIDE SEQUENCE [LARGE SCALE GENOMIC DNA]</scope>
    <source>
        <strain evidence="2">h7</strain>
    </source>
</reference>
<dbReference type="HOGENOM" id="CLU_2399930_0_0_1"/>
<gene>
    <name evidence="1" type="ORF">M413DRAFT_346003</name>
</gene>
<evidence type="ECO:0000313" key="1">
    <source>
        <dbReference type="EMBL" id="KIM45714.1"/>
    </source>
</evidence>
<sequence length="93" mass="11048">MWETHLNWSSFEQESCERNRTTENEYRMRRGKRTECEPTTILGDYNIPVVSAHQQTGMKRIQEECALLRRRICDSHRATEKKGGFKLKQSESK</sequence>
<name>A0A0C3CNQ9_HEBCY</name>
<dbReference type="EMBL" id="KN831772">
    <property type="protein sequence ID" value="KIM45714.1"/>
    <property type="molecule type" value="Genomic_DNA"/>
</dbReference>